<sequence length="113" mass="13013">MTASSTDTLFFPCTSCGACCKYLHLAEELQEFDRGDGICIHLDETTNRCGIYETRPDICNIQTQYHLHYQETPWEDFVVENLQICEALQLDQQAKARFAESNAKIEKQTNKKD</sequence>
<keyword evidence="2" id="KW-1185">Reference proteome</keyword>
<dbReference type="RefSeq" id="WP_242148524.1">
    <property type="nucleotide sequence ID" value="NZ_CP093379.1"/>
</dbReference>
<evidence type="ECO:0000313" key="1">
    <source>
        <dbReference type="EMBL" id="UNM95851.1"/>
    </source>
</evidence>
<accession>A0ABY3X531</accession>
<dbReference type="EMBL" id="CP093379">
    <property type="protein sequence ID" value="UNM95851.1"/>
    <property type="molecule type" value="Genomic_DNA"/>
</dbReference>
<reference evidence="1 2" key="1">
    <citation type="submission" date="2022-03" db="EMBL/GenBank/DDBJ databases">
        <title>Ignatzschineria rhizosphaerae HR5S32.</title>
        <authorList>
            <person name="Sun J.Q."/>
            <person name="Feng J.Y."/>
        </authorList>
    </citation>
    <scope>NUCLEOTIDE SEQUENCE [LARGE SCALE GENOMIC DNA]</scope>
    <source>
        <strain evidence="1 2">HR5S32</strain>
    </source>
</reference>
<proteinExistence type="predicted"/>
<dbReference type="InterPro" id="IPR005358">
    <property type="entry name" value="Puta_zinc/iron-chelating_dom"/>
</dbReference>
<organism evidence="1 2">
    <name type="scientific">Ignatzschineria rhizosphaerae</name>
    <dbReference type="NCBI Taxonomy" id="2923279"/>
    <lineage>
        <taxon>Bacteria</taxon>
        <taxon>Pseudomonadati</taxon>
        <taxon>Pseudomonadota</taxon>
        <taxon>Gammaproteobacteria</taxon>
        <taxon>Cardiobacteriales</taxon>
        <taxon>Ignatzschineriaceae</taxon>
        <taxon>Ignatzschineria</taxon>
    </lineage>
</organism>
<name>A0ABY3X531_9GAMM</name>
<dbReference type="Pfam" id="PF03692">
    <property type="entry name" value="CxxCxxCC"/>
    <property type="match status" value="1"/>
</dbReference>
<gene>
    <name evidence="1" type="ORF">MMG00_11685</name>
</gene>
<dbReference type="Proteomes" id="UP000829542">
    <property type="component" value="Chromosome"/>
</dbReference>
<evidence type="ECO:0000313" key="2">
    <source>
        <dbReference type="Proteomes" id="UP000829542"/>
    </source>
</evidence>
<protein>
    <submittedName>
        <fullName evidence="1">YkgJ family cysteine cluster protein</fullName>
    </submittedName>
</protein>